<protein>
    <recommendedName>
        <fullName evidence="5">Cation/H+ exchanger domain-containing protein</fullName>
    </recommendedName>
</protein>
<dbReference type="Proteomes" id="UP000658320">
    <property type="component" value="Unassembled WGS sequence"/>
</dbReference>
<keyword evidence="4" id="KW-1185">Reference proteome</keyword>
<keyword evidence="2" id="KW-1133">Transmembrane helix</keyword>
<feature type="compositionally biased region" description="Polar residues" evidence="1">
    <location>
        <begin position="144"/>
        <end position="155"/>
    </location>
</feature>
<evidence type="ECO:0000313" key="4">
    <source>
        <dbReference type="Proteomes" id="UP000658320"/>
    </source>
</evidence>
<evidence type="ECO:0000256" key="2">
    <source>
        <dbReference type="SAM" id="Phobius"/>
    </source>
</evidence>
<name>A0A918FPD4_9ACTN</name>
<feature type="transmembrane region" description="Helical" evidence="2">
    <location>
        <begin position="12"/>
        <end position="42"/>
    </location>
</feature>
<evidence type="ECO:0008006" key="5">
    <source>
        <dbReference type="Google" id="ProtNLM"/>
    </source>
</evidence>
<comment type="caution">
    <text evidence="3">The sequence shown here is derived from an EMBL/GenBank/DDBJ whole genome shotgun (WGS) entry which is preliminary data.</text>
</comment>
<reference evidence="3" key="2">
    <citation type="submission" date="2020-09" db="EMBL/GenBank/DDBJ databases">
        <authorList>
            <person name="Sun Q."/>
            <person name="Ohkuma M."/>
        </authorList>
    </citation>
    <scope>NUCLEOTIDE SEQUENCE</scope>
    <source>
        <strain evidence="3">JCM 4346</strain>
    </source>
</reference>
<keyword evidence="2" id="KW-0812">Transmembrane</keyword>
<gene>
    <name evidence="3" type="ORF">GCM10010251_96020</name>
</gene>
<proteinExistence type="predicted"/>
<keyword evidence="2" id="KW-0472">Membrane</keyword>
<feature type="transmembrane region" description="Helical" evidence="2">
    <location>
        <begin position="62"/>
        <end position="92"/>
    </location>
</feature>
<organism evidence="3 4">
    <name type="scientific">Streptomyces aurantiogriseus</name>
    <dbReference type="NCBI Taxonomy" id="66870"/>
    <lineage>
        <taxon>Bacteria</taxon>
        <taxon>Bacillati</taxon>
        <taxon>Actinomycetota</taxon>
        <taxon>Actinomycetes</taxon>
        <taxon>Kitasatosporales</taxon>
        <taxon>Streptomycetaceae</taxon>
        <taxon>Streptomyces</taxon>
    </lineage>
</organism>
<feature type="region of interest" description="Disordered" evidence="1">
    <location>
        <begin position="111"/>
        <end position="155"/>
    </location>
</feature>
<reference evidence="3" key="1">
    <citation type="journal article" date="2014" name="Int. J. Syst. Evol. Microbiol.">
        <title>Complete genome sequence of Corynebacterium casei LMG S-19264T (=DSM 44701T), isolated from a smear-ripened cheese.</title>
        <authorList>
            <consortium name="US DOE Joint Genome Institute (JGI-PGF)"/>
            <person name="Walter F."/>
            <person name="Albersmeier A."/>
            <person name="Kalinowski J."/>
            <person name="Ruckert C."/>
        </authorList>
    </citation>
    <scope>NUCLEOTIDE SEQUENCE</scope>
    <source>
        <strain evidence="3">JCM 4346</strain>
    </source>
</reference>
<dbReference type="AlphaFoldDB" id="A0A918FPD4"/>
<accession>A0A918FPD4</accession>
<evidence type="ECO:0000256" key="1">
    <source>
        <dbReference type="SAM" id="MobiDB-lite"/>
    </source>
</evidence>
<evidence type="ECO:0000313" key="3">
    <source>
        <dbReference type="EMBL" id="GGR64250.1"/>
    </source>
</evidence>
<dbReference type="RefSeq" id="WP_373312312.1">
    <property type="nucleotide sequence ID" value="NZ_BMSX01000050.1"/>
</dbReference>
<dbReference type="EMBL" id="BMSX01000050">
    <property type="protein sequence ID" value="GGR64250.1"/>
    <property type="molecule type" value="Genomic_DNA"/>
</dbReference>
<sequence>MARRGAINPADITSVAGPVAIAAALTITMNVAAGLLTARLYGCGPQPAANIATTHLGRGESALILAVMAASAGLDGRLAPFIASYVLVLAVLSPRRRRALLKAAHSLLPEGRAQHAKAATEHADPAPDPPDTTASPSTGEINPAASSALSTERER</sequence>